<sequence length="99" mass="10860">MLKPRQSLSVCATPAASFSLVRYLSRATGPSLSNVSRFVGRPTQGYVTLGRLIRLWERATEGFCRRKIVPSKSIPMRIDRTSQQAPGCSGKSSWRSGAS</sequence>
<dbReference type="EMBL" id="MU853439">
    <property type="protein sequence ID" value="KAK4130243.1"/>
    <property type="molecule type" value="Genomic_DNA"/>
</dbReference>
<evidence type="ECO:0000313" key="3">
    <source>
        <dbReference type="Proteomes" id="UP001304895"/>
    </source>
</evidence>
<evidence type="ECO:0000313" key="2">
    <source>
        <dbReference type="EMBL" id="KAK4130243.1"/>
    </source>
</evidence>
<reference evidence="2" key="2">
    <citation type="submission" date="2023-05" db="EMBL/GenBank/DDBJ databases">
        <authorList>
            <consortium name="Lawrence Berkeley National Laboratory"/>
            <person name="Steindorff A."/>
            <person name="Hensen N."/>
            <person name="Bonometti L."/>
            <person name="Westerberg I."/>
            <person name="Brannstrom I.O."/>
            <person name="Guillou S."/>
            <person name="Cros-Aarteil S."/>
            <person name="Calhoun S."/>
            <person name="Haridas S."/>
            <person name="Kuo A."/>
            <person name="Mondo S."/>
            <person name="Pangilinan J."/>
            <person name="Riley R."/>
            <person name="Labutti K."/>
            <person name="Andreopoulos B."/>
            <person name="Lipzen A."/>
            <person name="Chen C."/>
            <person name="Yanf M."/>
            <person name="Daum C."/>
            <person name="Ng V."/>
            <person name="Clum A."/>
            <person name="Ohm R."/>
            <person name="Martin F."/>
            <person name="Silar P."/>
            <person name="Natvig D."/>
            <person name="Lalanne C."/>
            <person name="Gautier V."/>
            <person name="Ament-Velasquez S.L."/>
            <person name="Kruys A."/>
            <person name="Hutchinson M.I."/>
            <person name="Powell A.J."/>
            <person name="Barry K."/>
            <person name="Miller A.N."/>
            <person name="Grigoriev I.V."/>
            <person name="Debuchy R."/>
            <person name="Gladieux P."/>
            <person name="Thoren M.H."/>
            <person name="Johannesson H."/>
        </authorList>
    </citation>
    <scope>NUCLEOTIDE SEQUENCE</scope>
    <source>
        <strain evidence="2">CBS 123565</strain>
    </source>
</reference>
<evidence type="ECO:0000256" key="1">
    <source>
        <dbReference type="SAM" id="MobiDB-lite"/>
    </source>
</evidence>
<dbReference type="Proteomes" id="UP001304895">
    <property type="component" value="Unassembled WGS sequence"/>
</dbReference>
<proteinExistence type="predicted"/>
<gene>
    <name evidence="2" type="ORF">BT67DRAFT_445838</name>
</gene>
<comment type="caution">
    <text evidence="2">The sequence shown here is derived from an EMBL/GenBank/DDBJ whole genome shotgun (WGS) entry which is preliminary data.</text>
</comment>
<accession>A0AAN6UC13</accession>
<organism evidence="2 3">
    <name type="scientific">Trichocladium antarcticum</name>
    <dbReference type="NCBI Taxonomy" id="1450529"/>
    <lineage>
        <taxon>Eukaryota</taxon>
        <taxon>Fungi</taxon>
        <taxon>Dikarya</taxon>
        <taxon>Ascomycota</taxon>
        <taxon>Pezizomycotina</taxon>
        <taxon>Sordariomycetes</taxon>
        <taxon>Sordariomycetidae</taxon>
        <taxon>Sordariales</taxon>
        <taxon>Chaetomiaceae</taxon>
        <taxon>Trichocladium</taxon>
    </lineage>
</organism>
<protein>
    <submittedName>
        <fullName evidence="2">Uncharacterized protein</fullName>
    </submittedName>
</protein>
<dbReference type="AlphaFoldDB" id="A0AAN6UC13"/>
<keyword evidence="3" id="KW-1185">Reference proteome</keyword>
<name>A0AAN6UC13_9PEZI</name>
<reference evidence="2" key="1">
    <citation type="journal article" date="2023" name="Mol. Phylogenet. Evol.">
        <title>Genome-scale phylogeny and comparative genomics of the fungal order Sordariales.</title>
        <authorList>
            <person name="Hensen N."/>
            <person name="Bonometti L."/>
            <person name="Westerberg I."/>
            <person name="Brannstrom I.O."/>
            <person name="Guillou S."/>
            <person name="Cros-Aarteil S."/>
            <person name="Calhoun S."/>
            <person name="Haridas S."/>
            <person name="Kuo A."/>
            <person name="Mondo S."/>
            <person name="Pangilinan J."/>
            <person name="Riley R."/>
            <person name="LaButti K."/>
            <person name="Andreopoulos B."/>
            <person name="Lipzen A."/>
            <person name="Chen C."/>
            <person name="Yan M."/>
            <person name="Daum C."/>
            <person name="Ng V."/>
            <person name="Clum A."/>
            <person name="Steindorff A."/>
            <person name="Ohm R.A."/>
            <person name="Martin F."/>
            <person name="Silar P."/>
            <person name="Natvig D.O."/>
            <person name="Lalanne C."/>
            <person name="Gautier V."/>
            <person name="Ament-Velasquez S.L."/>
            <person name="Kruys A."/>
            <person name="Hutchinson M.I."/>
            <person name="Powell A.J."/>
            <person name="Barry K."/>
            <person name="Miller A.N."/>
            <person name="Grigoriev I.V."/>
            <person name="Debuchy R."/>
            <person name="Gladieux P."/>
            <person name="Hiltunen Thoren M."/>
            <person name="Johannesson H."/>
        </authorList>
    </citation>
    <scope>NUCLEOTIDE SEQUENCE</scope>
    <source>
        <strain evidence="2">CBS 123565</strain>
    </source>
</reference>
<feature type="compositionally biased region" description="Polar residues" evidence="1">
    <location>
        <begin position="81"/>
        <end position="99"/>
    </location>
</feature>
<feature type="region of interest" description="Disordered" evidence="1">
    <location>
        <begin position="75"/>
        <end position="99"/>
    </location>
</feature>